<dbReference type="InterPro" id="IPR036390">
    <property type="entry name" value="WH_DNA-bd_sf"/>
</dbReference>
<dbReference type="Gene3D" id="3.30.450.40">
    <property type="match status" value="1"/>
</dbReference>
<dbReference type="InterPro" id="IPR050707">
    <property type="entry name" value="HTH_MetabolicPath_Reg"/>
</dbReference>
<dbReference type="InterPro" id="IPR014757">
    <property type="entry name" value="Tscrpt_reg_IclR_C"/>
</dbReference>
<evidence type="ECO:0000259" key="4">
    <source>
        <dbReference type="PROSITE" id="PS51077"/>
    </source>
</evidence>
<keyword evidence="1" id="KW-0805">Transcription regulation</keyword>
<evidence type="ECO:0000313" key="7">
    <source>
        <dbReference type="Proteomes" id="UP000035065"/>
    </source>
</evidence>
<dbReference type="Pfam" id="PF01614">
    <property type="entry name" value="IclR_C"/>
    <property type="match status" value="1"/>
</dbReference>
<feature type="domain" description="IclR-ED" evidence="5">
    <location>
        <begin position="65"/>
        <end position="241"/>
    </location>
</feature>
<dbReference type="EMBL" id="AEUD01000003">
    <property type="protein sequence ID" value="EGD56274.1"/>
    <property type="molecule type" value="Genomic_DNA"/>
</dbReference>
<dbReference type="Proteomes" id="UP000035065">
    <property type="component" value="Unassembled WGS sequence"/>
</dbReference>
<dbReference type="InterPro" id="IPR005471">
    <property type="entry name" value="Tscrpt_reg_IclR_N"/>
</dbReference>
<dbReference type="STRING" id="644548.SCNU_05471"/>
<evidence type="ECO:0000313" key="6">
    <source>
        <dbReference type="EMBL" id="EGD56274.1"/>
    </source>
</evidence>
<dbReference type="SMART" id="SM00346">
    <property type="entry name" value="HTH_ICLR"/>
    <property type="match status" value="1"/>
</dbReference>
<dbReference type="PANTHER" id="PTHR30136:SF35">
    <property type="entry name" value="HTH-TYPE TRANSCRIPTIONAL REGULATOR RV1719"/>
    <property type="match status" value="1"/>
</dbReference>
<reference evidence="6 7" key="1">
    <citation type="journal article" date="2011" name="J. Bacteriol.">
        <title>Draft Genome Sequence of Gordonia neofelifaecis NRRL B-59395, a Cholesterol-Degrading Actinomycete.</title>
        <authorList>
            <person name="Ge F."/>
            <person name="Li W."/>
            <person name="Chen G."/>
            <person name="Liu Y."/>
            <person name="Zhang G."/>
            <person name="Yong B."/>
            <person name="Wang Q."/>
            <person name="Wang N."/>
            <person name="Huang Z."/>
            <person name="Li W."/>
            <person name="Wang J."/>
            <person name="Wu C."/>
            <person name="Xie Q."/>
            <person name="Liu G."/>
        </authorList>
    </citation>
    <scope>NUCLEOTIDE SEQUENCE [LARGE SCALE GENOMIC DNA]</scope>
    <source>
        <strain evidence="6 7">NRRL B-59395</strain>
    </source>
</reference>
<dbReference type="eggNOG" id="COG1414">
    <property type="taxonomic scope" value="Bacteria"/>
</dbReference>
<dbReference type="OrthoDB" id="60629at2"/>
<dbReference type="AlphaFoldDB" id="F1YGX6"/>
<name>F1YGX6_9ACTN</name>
<keyword evidence="2" id="KW-0238">DNA-binding</keyword>
<evidence type="ECO:0000256" key="3">
    <source>
        <dbReference type="ARBA" id="ARBA00023163"/>
    </source>
</evidence>
<dbReference type="InterPro" id="IPR029016">
    <property type="entry name" value="GAF-like_dom_sf"/>
</dbReference>
<keyword evidence="3" id="KW-0804">Transcription</keyword>
<proteinExistence type="predicted"/>
<accession>F1YGX6</accession>
<dbReference type="GO" id="GO:0003677">
    <property type="term" value="F:DNA binding"/>
    <property type="evidence" value="ECO:0007669"/>
    <property type="project" value="UniProtKB-KW"/>
</dbReference>
<dbReference type="SUPFAM" id="SSF55781">
    <property type="entry name" value="GAF domain-like"/>
    <property type="match status" value="1"/>
</dbReference>
<dbReference type="Pfam" id="PF09339">
    <property type="entry name" value="HTH_IclR"/>
    <property type="match status" value="1"/>
</dbReference>
<evidence type="ECO:0000259" key="5">
    <source>
        <dbReference type="PROSITE" id="PS51078"/>
    </source>
</evidence>
<comment type="caution">
    <text evidence="6">The sequence shown here is derived from an EMBL/GenBank/DDBJ whole genome shotgun (WGS) entry which is preliminary data.</text>
</comment>
<dbReference type="GO" id="GO:0045892">
    <property type="term" value="P:negative regulation of DNA-templated transcription"/>
    <property type="evidence" value="ECO:0007669"/>
    <property type="project" value="TreeGrafter"/>
</dbReference>
<dbReference type="PROSITE" id="PS51077">
    <property type="entry name" value="HTH_ICLR"/>
    <property type="match status" value="1"/>
</dbReference>
<organism evidence="6 7">
    <name type="scientific">Gordonia neofelifaecis NRRL B-59395</name>
    <dbReference type="NCBI Taxonomy" id="644548"/>
    <lineage>
        <taxon>Bacteria</taxon>
        <taxon>Bacillati</taxon>
        <taxon>Actinomycetota</taxon>
        <taxon>Actinomycetes</taxon>
        <taxon>Mycobacteriales</taxon>
        <taxon>Gordoniaceae</taxon>
        <taxon>Gordonia</taxon>
    </lineage>
</organism>
<dbReference type="Gene3D" id="1.10.10.10">
    <property type="entry name" value="Winged helix-like DNA-binding domain superfamily/Winged helix DNA-binding domain"/>
    <property type="match status" value="1"/>
</dbReference>
<dbReference type="RefSeq" id="WP_009678350.1">
    <property type="nucleotide sequence ID" value="NZ_AEUD01000003.1"/>
</dbReference>
<gene>
    <name evidence="6" type="ORF">SCNU_05471</name>
</gene>
<sequence>MPSGTLTRASMVLEDMLSQDGRATSAAEITRRTGIPKSSVHRLLEQLLTLGWIVREGNLYRLGAQMYDFGISAARGDQAMAHAWPVLQDLAAHTRCVSYLGGLRGSKVAILQKAVGPNRRAPQFAVGARVPALRTSIGKVLVSAFPDAPESLAARAEATSDRLRLRNELAHAQETGIAFGFDEAKPGLGCIASAIRVHGQPIDVAIAVSGPAGAVRDRNVQQALRAAAAAIGRKLESTLPTDSSLRRSSPSVAVRIPQRTLHAV</sequence>
<dbReference type="GO" id="GO:0003700">
    <property type="term" value="F:DNA-binding transcription factor activity"/>
    <property type="evidence" value="ECO:0007669"/>
    <property type="project" value="TreeGrafter"/>
</dbReference>
<dbReference type="SUPFAM" id="SSF46785">
    <property type="entry name" value="Winged helix' DNA-binding domain"/>
    <property type="match status" value="1"/>
</dbReference>
<evidence type="ECO:0000256" key="2">
    <source>
        <dbReference type="ARBA" id="ARBA00023125"/>
    </source>
</evidence>
<protein>
    <submittedName>
        <fullName evidence="6">IclR family transcriptional regulator</fullName>
    </submittedName>
</protein>
<dbReference type="InterPro" id="IPR036388">
    <property type="entry name" value="WH-like_DNA-bd_sf"/>
</dbReference>
<dbReference type="PROSITE" id="PS51078">
    <property type="entry name" value="ICLR_ED"/>
    <property type="match status" value="1"/>
</dbReference>
<keyword evidence="7" id="KW-1185">Reference proteome</keyword>
<dbReference type="PANTHER" id="PTHR30136">
    <property type="entry name" value="HELIX-TURN-HELIX TRANSCRIPTIONAL REGULATOR, ICLR FAMILY"/>
    <property type="match status" value="1"/>
</dbReference>
<feature type="domain" description="HTH iclR-type" evidence="4">
    <location>
        <begin position="3"/>
        <end position="64"/>
    </location>
</feature>
<evidence type="ECO:0000256" key="1">
    <source>
        <dbReference type="ARBA" id="ARBA00023015"/>
    </source>
</evidence>